<dbReference type="RefSeq" id="WP_110173808.1">
    <property type="nucleotide sequence ID" value="NZ_CP015136.1"/>
</dbReference>
<evidence type="ECO:0000313" key="4">
    <source>
        <dbReference type="Proteomes" id="UP000076079"/>
    </source>
</evidence>
<accession>A0A143PVZ9</accession>
<reference evidence="3 4" key="1">
    <citation type="journal article" date="2016" name="Genome Announc.">
        <title>First Complete Genome Sequence of a Subdivision 6 Acidobacterium Strain.</title>
        <authorList>
            <person name="Huang S."/>
            <person name="Vieira S."/>
            <person name="Bunk B."/>
            <person name="Riedel T."/>
            <person name="Sproer C."/>
            <person name="Overmann J."/>
        </authorList>
    </citation>
    <scope>NUCLEOTIDE SEQUENCE [LARGE SCALE GENOMIC DNA]</scope>
    <source>
        <strain evidence="4">DSM 100886 HEG_-6_39</strain>
    </source>
</reference>
<keyword evidence="4" id="KW-1185">Reference proteome</keyword>
<dbReference type="KEGG" id="abac:LuPra_05616"/>
<evidence type="ECO:0000256" key="2">
    <source>
        <dbReference type="SAM" id="SignalP"/>
    </source>
</evidence>
<feature type="signal peptide" evidence="2">
    <location>
        <begin position="1"/>
        <end position="34"/>
    </location>
</feature>
<feature type="region of interest" description="Disordered" evidence="1">
    <location>
        <begin position="33"/>
        <end position="60"/>
    </location>
</feature>
<evidence type="ECO:0008006" key="5">
    <source>
        <dbReference type="Google" id="ProtNLM"/>
    </source>
</evidence>
<gene>
    <name evidence="3" type="ORF">LuPra_05616</name>
</gene>
<evidence type="ECO:0000256" key="1">
    <source>
        <dbReference type="SAM" id="MobiDB-lite"/>
    </source>
</evidence>
<name>A0A143PVZ9_LUTPR</name>
<reference evidence="4" key="2">
    <citation type="submission" date="2016-04" db="EMBL/GenBank/DDBJ databases">
        <title>First Complete Genome Sequence of a Subdivision 6 Acidobacterium.</title>
        <authorList>
            <person name="Huang S."/>
            <person name="Vieira S."/>
            <person name="Bunk B."/>
            <person name="Riedel T."/>
            <person name="Sproeer C."/>
            <person name="Overmann J."/>
        </authorList>
    </citation>
    <scope>NUCLEOTIDE SEQUENCE [LARGE SCALE GENOMIC DNA]</scope>
    <source>
        <strain evidence="4">DSM 100886 HEG_-6_39</strain>
    </source>
</reference>
<organism evidence="3 4">
    <name type="scientific">Luteitalea pratensis</name>
    <dbReference type="NCBI Taxonomy" id="1855912"/>
    <lineage>
        <taxon>Bacteria</taxon>
        <taxon>Pseudomonadati</taxon>
        <taxon>Acidobacteriota</taxon>
        <taxon>Vicinamibacteria</taxon>
        <taxon>Vicinamibacterales</taxon>
        <taxon>Vicinamibacteraceae</taxon>
        <taxon>Luteitalea</taxon>
    </lineage>
</organism>
<feature type="compositionally biased region" description="Polar residues" evidence="1">
    <location>
        <begin position="33"/>
        <end position="46"/>
    </location>
</feature>
<keyword evidence="2" id="KW-0732">Signal</keyword>
<proteinExistence type="predicted"/>
<dbReference type="EMBL" id="CP015136">
    <property type="protein sequence ID" value="AMY12343.1"/>
    <property type="molecule type" value="Genomic_DNA"/>
</dbReference>
<evidence type="ECO:0000313" key="3">
    <source>
        <dbReference type="EMBL" id="AMY12343.1"/>
    </source>
</evidence>
<sequence length="315" mass="33517" precursor="true">MPRCPAPIAHDALRRFSHRLCIGAILAIATPAHAQQAQNPSPISDTTRPHPRVAESRADGERTTLSLGELFVPAAAAARKRVTMPLVMHLHGTPWLIERHIAKAVPHAALVTVNLGAGSGRYAAPFADAAKFSALLDEAADATARITGRRPTWSSVTLTSWSAGYGAVRAILSTPDTAARVNTVILLDSLHASYVIGGDPSAARSKDPAVNVSDLDAFTRLAADAAAGRKRFWITHSEVYPGTYASTTDTANALLASLGLSRQPVLKHGPLGMQQLSEARREGFQLLGFAGNSAADHVDHLYALGDWLRAWKVVQ</sequence>
<dbReference type="Proteomes" id="UP000076079">
    <property type="component" value="Chromosome"/>
</dbReference>
<dbReference type="OrthoDB" id="835246at2"/>
<feature type="chain" id="PRO_5007512075" description="Alpha/beta hydrolase family protein" evidence="2">
    <location>
        <begin position="35"/>
        <end position="315"/>
    </location>
</feature>
<dbReference type="AlphaFoldDB" id="A0A143PVZ9"/>
<protein>
    <recommendedName>
        <fullName evidence="5">Alpha/beta hydrolase family protein</fullName>
    </recommendedName>
</protein>